<dbReference type="PRINTS" id="PR00332">
    <property type="entry name" value="HISTRIAD"/>
</dbReference>
<proteinExistence type="predicted"/>
<evidence type="ECO:0000313" key="3">
    <source>
        <dbReference type="EMBL" id="GMA39742.1"/>
    </source>
</evidence>
<gene>
    <name evidence="3" type="ORF">GCM10025883_17870</name>
</gene>
<dbReference type="InterPro" id="IPR011146">
    <property type="entry name" value="HIT-like"/>
</dbReference>
<dbReference type="InterPro" id="IPR036265">
    <property type="entry name" value="HIT-like_sf"/>
</dbReference>
<organism evidence="3 4">
    <name type="scientific">Mobilicoccus caccae</name>
    <dbReference type="NCBI Taxonomy" id="1859295"/>
    <lineage>
        <taxon>Bacteria</taxon>
        <taxon>Bacillati</taxon>
        <taxon>Actinomycetota</taxon>
        <taxon>Actinomycetes</taxon>
        <taxon>Micrococcales</taxon>
        <taxon>Dermatophilaceae</taxon>
        <taxon>Mobilicoccus</taxon>
    </lineage>
</organism>
<dbReference type="Gene3D" id="3.30.428.10">
    <property type="entry name" value="HIT-like"/>
    <property type="match status" value="1"/>
</dbReference>
<dbReference type="Proteomes" id="UP001157126">
    <property type="component" value="Unassembled WGS sequence"/>
</dbReference>
<accession>A0ABQ6ISN4</accession>
<dbReference type="EMBL" id="BSUO01000001">
    <property type="protein sequence ID" value="GMA39742.1"/>
    <property type="molecule type" value="Genomic_DNA"/>
</dbReference>
<reference evidence="4" key="1">
    <citation type="journal article" date="2019" name="Int. J. Syst. Evol. Microbiol.">
        <title>The Global Catalogue of Microorganisms (GCM) 10K type strain sequencing project: providing services to taxonomists for standard genome sequencing and annotation.</title>
        <authorList>
            <consortium name="The Broad Institute Genomics Platform"/>
            <consortium name="The Broad Institute Genome Sequencing Center for Infectious Disease"/>
            <person name="Wu L."/>
            <person name="Ma J."/>
        </authorList>
    </citation>
    <scope>NUCLEOTIDE SEQUENCE [LARGE SCALE GENOMIC DNA]</scope>
    <source>
        <strain evidence="4">NBRC 113072</strain>
    </source>
</reference>
<evidence type="ECO:0000259" key="2">
    <source>
        <dbReference type="PROSITE" id="PS51084"/>
    </source>
</evidence>
<dbReference type="Pfam" id="PF01230">
    <property type="entry name" value="HIT"/>
    <property type="match status" value="1"/>
</dbReference>
<evidence type="ECO:0000256" key="1">
    <source>
        <dbReference type="PROSITE-ProRule" id="PRU00464"/>
    </source>
</evidence>
<evidence type="ECO:0000313" key="4">
    <source>
        <dbReference type="Proteomes" id="UP001157126"/>
    </source>
</evidence>
<dbReference type="PANTHER" id="PTHR46648">
    <property type="entry name" value="HIT FAMILY PROTEIN 1"/>
    <property type="match status" value="1"/>
</dbReference>
<name>A0ABQ6ISN4_9MICO</name>
<dbReference type="InterPro" id="IPR001310">
    <property type="entry name" value="Histidine_triad_HIT"/>
</dbReference>
<keyword evidence="4" id="KW-1185">Reference proteome</keyword>
<sequence>MTTIFSRIIDGEIPGRFVWSDERCVAFLSAAPLQPGHTLVVPRHEVDRWIDANPDLFVHLSRVAQIIGQAQQAEFDCARPGLIIQGFEVDHLHLHVWPTWSPADYDFRNADSDPDAAMMDQAAQRLRARLREDGQAAAHVPDEPA</sequence>
<feature type="domain" description="HIT" evidence="2">
    <location>
        <begin position="4"/>
        <end position="107"/>
    </location>
</feature>
<protein>
    <submittedName>
        <fullName evidence="3">Hypothetical HIT-like protein</fullName>
    </submittedName>
</protein>
<dbReference type="RefSeq" id="WP_284303571.1">
    <property type="nucleotide sequence ID" value="NZ_BSUO01000001.1"/>
</dbReference>
<dbReference type="SUPFAM" id="SSF54197">
    <property type="entry name" value="HIT-like"/>
    <property type="match status" value="1"/>
</dbReference>
<dbReference type="PROSITE" id="PS51084">
    <property type="entry name" value="HIT_2"/>
    <property type="match status" value="1"/>
</dbReference>
<dbReference type="PANTHER" id="PTHR46648:SF1">
    <property type="entry name" value="ADENOSINE 5'-MONOPHOSPHORAMIDASE HNT1"/>
    <property type="match status" value="1"/>
</dbReference>
<comment type="caution">
    <text evidence="3">The sequence shown here is derived from an EMBL/GenBank/DDBJ whole genome shotgun (WGS) entry which is preliminary data.</text>
</comment>
<feature type="short sequence motif" description="Histidine triad motif" evidence="1">
    <location>
        <begin position="91"/>
        <end position="95"/>
    </location>
</feature>